<dbReference type="AlphaFoldDB" id="A0A0P0XKH6"/>
<dbReference type="Gramene" id="Os09t0267701-00">
    <property type="protein sequence ID" value="Os09t0267701-00"/>
    <property type="gene ID" value="Os09g0267701"/>
</dbReference>
<gene>
    <name evidence="1" type="ordered locus">Os09g0267701</name>
    <name evidence="1" type="ORF">OSNPB_090267701</name>
</gene>
<feature type="non-terminal residue" evidence="1">
    <location>
        <position position="1"/>
    </location>
</feature>
<evidence type="ECO:0000313" key="1">
    <source>
        <dbReference type="EMBL" id="BAT07148.1"/>
    </source>
</evidence>
<organism evidence="1 2">
    <name type="scientific">Oryza sativa subsp. japonica</name>
    <name type="common">Rice</name>
    <dbReference type="NCBI Taxonomy" id="39947"/>
    <lineage>
        <taxon>Eukaryota</taxon>
        <taxon>Viridiplantae</taxon>
        <taxon>Streptophyta</taxon>
        <taxon>Embryophyta</taxon>
        <taxon>Tracheophyta</taxon>
        <taxon>Spermatophyta</taxon>
        <taxon>Magnoliopsida</taxon>
        <taxon>Liliopsida</taxon>
        <taxon>Poales</taxon>
        <taxon>Poaceae</taxon>
        <taxon>BOP clade</taxon>
        <taxon>Oryzoideae</taxon>
        <taxon>Oryzeae</taxon>
        <taxon>Oryzinae</taxon>
        <taxon>Oryza</taxon>
        <taxon>Oryza sativa</taxon>
    </lineage>
</organism>
<protein>
    <submittedName>
        <fullName evidence="1">Os09g0267701 protein</fullName>
    </submittedName>
</protein>
<name>A0A0P0XKH6_ORYSJ</name>
<reference evidence="1 2" key="3">
    <citation type="journal article" date="2013" name="Rice">
        <title>Improvement of the Oryza sativa Nipponbare reference genome using next generation sequence and optical map data.</title>
        <authorList>
            <person name="Kawahara Y."/>
            <person name="de la Bastide M."/>
            <person name="Hamilton J.P."/>
            <person name="Kanamori H."/>
            <person name="McCombie W.R."/>
            <person name="Ouyang S."/>
            <person name="Schwartz D.C."/>
            <person name="Tanaka T."/>
            <person name="Wu J."/>
            <person name="Zhou S."/>
            <person name="Childs K.L."/>
            <person name="Davidson R.M."/>
            <person name="Lin H."/>
            <person name="Quesada-Ocampo L."/>
            <person name="Vaillancourt B."/>
            <person name="Sakai H."/>
            <person name="Lee S.S."/>
            <person name="Kim J."/>
            <person name="Numa H."/>
            <person name="Itoh T."/>
            <person name="Buell C.R."/>
            <person name="Matsumoto T."/>
        </authorList>
    </citation>
    <scope>NUCLEOTIDE SEQUENCE [LARGE SCALE GENOMIC DNA]</scope>
    <source>
        <strain evidence="2">cv. Nipponbare</strain>
    </source>
</reference>
<reference evidence="1 2" key="2">
    <citation type="journal article" date="2013" name="Plant Cell Physiol.">
        <title>Rice Annotation Project Database (RAP-DB): an integrative and interactive database for rice genomics.</title>
        <authorList>
            <person name="Sakai H."/>
            <person name="Lee S.S."/>
            <person name="Tanaka T."/>
            <person name="Numa H."/>
            <person name="Kim J."/>
            <person name="Kawahara Y."/>
            <person name="Wakimoto H."/>
            <person name="Yang C.C."/>
            <person name="Iwamoto M."/>
            <person name="Abe T."/>
            <person name="Yamada Y."/>
            <person name="Muto A."/>
            <person name="Inokuchi H."/>
            <person name="Ikemura T."/>
            <person name="Matsumoto T."/>
            <person name="Sasaki T."/>
            <person name="Itoh T."/>
        </authorList>
    </citation>
    <scope>NUCLEOTIDE SEQUENCE [LARGE SCALE GENOMIC DNA]</scope>
    <source>
        <strain evidence="2">cv. Nipponbare</strain>
    </source>
</reference>
<accession>A0A0P0XKH6</accession>
<evidence type="ECO:0000313" key="2">
    <source>
        <dbReference type="Proteomes" id="UP000059680"/>
    </source>
</evidence>
<sequence>MPFQLARLQAHPPQLMLSVEQGELVSWCLGPALDAQVELQQAREAEIPILLPPVLPVLPLVLTSSKSADAPRGADKASCICFMFSVCSLISS</sequence>
<proteinExistence type="predicted"/>
<keyword evidence="2" id="KW-1185">Reference proteome</keyword>
<dbReference type="Proteomes" id="UP000059680">
    <property type="component" value="Chromosome 9"/>
</dbReference>
<reference evidence="2" key="1">
    <citation type="journal article" date="2005" name="Nature">
        <title>The map-based sequence of the rice genome.</title>
        <authorList>
            <consortium name="International rice genome sequencing project (IRGSP)"/>
            <person name="Matsumoto T."/>
            <person name="Wu J."/>
            <person name="Kanamori H."/>
            <person name="Katayose Y."/>
            <person name="Fujisawa M."/>
            <person name="Namiki N."/>
            <person name="Mizuno H."/>
            <person name="Yamamoto K."/>
            <person name="Antonio B.A."/>
            <person name="Baba T."/>
            <person name="Sakata K."/>
            <person name="Nagamura Y."/>
            <person name="Aoki H."/>
            <person name="Arikawa K."/>
            <person name="Arita K."/>
            <person name="Bito T."/>
            <person name="Chiden Y."/>
            <person name="Fujitsuka N."/>
            <person name="Fukunaka R."/>
            <person name="Hamada M."/>
            <person name="Harada C."/>
            <person name="Hayashi A."/>
            <person name="Hijishita S."/>
            <person name="Honda M."/>
            <person name="Hosokawa S."/>
            <person name="Ichikawa Y."/>
            <person name="Idonuma A."/>
            <person name="Iijima M."/>
            <person name="Ikeda M."/>
            <person name="Ikeno M."/>
            <person name="Ito K."/>
            <person name="Ito S."/>
            <person name="Ito T."/>
            <person name="Ito Y."/>
            <person name="Ito Y."/>
            <person name="Iwabuchi A."/>
            <person name="Kamiya K."/>
            <person name="Karasawa W."/>
            <person name="Kurita K."/>
            <person name="Katagiri S."/>
            <person name="Kikuta A."/>
            <person name="Kobayashi H."/>
            <person name="Kobayashi N."/>
            <person name="Machita K."/>
            <person name="Maehara T."/>
            <person name="Masukawa M."/>
            <person name="Mizubayashi T."/>
            <person name="Mukai Y."/>
            <person name="Nagasaki H."/>
            <person name="Nagata Y."/>
            <person name="Naito S."/>
            <person name="Nakashima M."/>
            <person name="Nakama Y."/>
            <person name="Nakamichi Y."/>
            <person name="Nakamura M."/>
            <person name="Meguro A."/>
            <person name="Negishi M."/>
            <person name="Ohta I."/>
            <person name="Ohta T."/>
            <person name="Okamoto M."/>
            <person name="Ono N."/>
            <person name="Saji S."/>
            <person name="Sakaguchi M."/>
            <person name="Sakai K."/>
            <person name="Shibata M."/>
            <person name="Shimokawa T."/>
            <person name="Song J."/>
            <person name="Takazaki Y."/>
            <person name="Terasawa K."/>
            <person name="Tsugane M."/>
            <person name="Tsuji K."/>
            <person name="Ueda S."/>
            <person name="Waki K."/>
            <person name="Yamagata H."/>
            <person name="Yamamoto M."/>
            <person name="Yamamoto S."/>
            <person name="Yamane H."/>
            <person name="Yoshiki S."/>
            <person name="Yoshihara R."/>
            <person name="Yukawa K."/>
            <person name="Zhong H."/>
            <person name="Yano M."/>
            <person name="Yuan Q."/>
            <person name="Ouyang S."/>
            <person name="Liu J."/>
            <person name="Jones K.M."/>
            <person name="Gansberger K."/>
            <person name="Moffat K."/>
            <person name="Hill J."/>
            <person name="Bera J."/>
            <person name="Fadrosh D."/>
            <person name="Jin S."/>
            <person name="Johri S."/>
            <person name="Kim M."/>
            <person name="Overton L."/>
            <person name="Reardon M."/>
            <person name="Tsitrin T."/>
            <person name="Vuong H."/>
            <person name="Weaver B."/>
            <person name="Ciecko A."/>
            <person name="Tallon L."/>
            <person name="Jackson J."/>
            <person name="Pai G."/>
            <person name="Aken S.V."/>
            <person name="Utterback T."/>
            <person name="Reidmuller S."/>
            <person name="Feldblyum T."/>
            <person name="Hsiao J."/>
            <person name="Zismann V."/>
            <person name="Iobst S."/>
            <person name="de Vazeille A.R."/>
            <person name="Buell C.R."/>
            <person name="Ying K."/>
            <person name="Li Y."/>
            <person name="Lu T."/>
            <person name="Huang Y."/>
            <person name="Zhao Q."/>
            <person name="Feng Q."/>
            <person name="Zhang L."/>
            <person name="Zhu J."/>
            <person name="Weng Q."/>
            <person name="Mu J."/>
            <person name="Lu Y."/>
            <person name="Fan D."/>
            <person name="Liu Y."/>
            <person name="Guan J."/>
            <person name="Zhang Y."/>
            <person name="Yu S."/>
            <person name="Liu X."/>
            <person name="Zhang Y."/>
            <person name="Hong G."/>
            <person name="Han B."/>
            <person name="Choisne N."/>
            <person name="Demange N."/>
            <person name="Orjeda G."/>
            <person name="Samain S."/>
            <person name="Cattolico L."/>
            <person name="Pelletier E."/>
            <person name="Couloux A."/>
            <person name="Segurens B."/>
            <person name="Wincker P."/>
            <person name="D'Hont A."/>
            <person name="Scarpelli C."/>
            <person name="Weissenbach J."/>
            <person name="Salanoubat M."/>
            <person name="Quetier F."/>
            <person name="Yu Y."/>
            <person name="Kim H.R."/>
            <person name="Rambo T."/>
            <person name="Currie J."/>
            <person name="Collura K."/>
            <person name="Luo M."/>
            <person name="Yang T."/>
            <person name="Ammiraju J.S.S."/>
            <person name="Engler F."/>
            <person name="Soderlund C."/>
            <person name="Wing R.A."/>
            <person name="Palmer L.E."/>
            <person name="de la Bastide M."/>
            <person name="Spiegel L."/>
            <person name="Nascimento L."/>
            <person name="Zutavern T."/>
            <person name="O'Shaughnessy A."/>
            <person name="Dike S."/>
            <person name="Dedhia N."/>
            <person name="Preston R."/>
            <person name="Balija V."/>
            <person name="McCombie W.R."/>
            <person name="Chow T."/>
            <person name="Chen H."/>
            <person name="Chung M."/>
            <person name="Chen C."/>
            <person name="Shaw J."/>
            <person name="Wu H."/>
            <person name="Hsiao K."/>
            <person name="Chao Y."/>
            <person name="Chu M."/>
            <person name="Cheng C."/>
            <person name="Hour A."/>
            <person name="Lee P."/>
            <person name="Lin S."/>
            <person name="Lin Y."/>
            <person name="Liou J."/>
            <person name="Liu S."/>
            <person name="Hsing Y."/>
            <person name="Raghuvanshi S."/>
            <person name="Mohanty A."/>
            <person name="Bharti A.K."/>
            <person name="Gaur A."/>
            <person name="Gupta V."/>
            <person name="Kumar D."/>
            <person name="Ravi V."/>
            <person name="Vij S."/>
            <person name="Kapur A."/>
            <person name="Khurana P."/>
            <person name="Khurana P."/>
            <person name="Khurana J.P."/>
            <person name="Tyagi A.K."/>
            <person name="Gaikwad K."/>
            <person name="Singh A."/>
            <person name="Dalal V."/>
            <person name="Srivastava S."/>
            <person name="Dixit A."/>
            <person name="Pal A.K."/>
            <person name="Ghazi I.A."/>
            <person name="Yadav M."/>
            <person name="Pandit A."/>
            <person name="Bhargava A."/>
            <person name="Sureshbabu K."/>
            <person name="Batra K."/>
            <person name="Sharma T.R."/>
            <person name="Mohapatra T."/>
            <person name="Singh N.K."/>
            <person name="Messing J."/>
            <person name="Nelson A.B."/>
            <person name="Fuks G."/>
            <person name="Kavchok S."/>
            <person name="Keizer G."/>
            <person name="Linton E."/>
            <person name="Llaca V."/>
            <person name="Song R."/>
            <person name="Tanyolac B."/>
            <person name="Young S."/>
            <person name="Ho-Il K."/>
            <person name="Hahn J.H."/>
            <person name="Sangsakoo G."/>
            <person name="Vanavichit A."/>
            <person name="de Mattos Luiz.A.T."/>
            <person name="Zimmer P.D."/>
            <person name="Malone G."/>
            <person name="Dellagostin O."/>
            <person name="de Oliveira A.C."/>
            <person name="Bevan M."/>
            <person name="Bancroft I."/>
            <person name="Minx P."/>
            <person name="Cordum H."/>
            <person name="Wilson R."/>
            <person name="Cheng Z."/>
            <person name="Jin W."/>
            <person name="Jiang J."/>
            <person name="Leong S.A."/>
            <person name="Iwama H."/>
            <person name="Gojobori T."/>
            <person name="Itoh T."/>
            <person name="Niimura Y."/>
            <person name="Fujii Y."/>
            <person name="Habara T."/>
            <person name="Sakai H."/>
            <person name="Sato Y."/>
            <person name="Wilson G."/>
            <person name="Kumar K."/>
            <person name="McCouch S."/>
            <person name="Juretic N."/>
            <person name="Hoen D."/>
            <person name="Wright S."/>
            <person name="Bruskiewich R."/>
            <person name="Bureau T."/>
            <person name="Miyao A."/>
            <person name="Hirochika H."/>
            <person name="Nishikawa T."/>
            <person name="Kadowaki K."/>
            <person name="Sugiura M."/>
            <person name="Burr B."/>
            <person name="Sasaki T."/>
        </authorList>
    </citation>
    <scope>NUCLEOTIDE SEQUENCE [LARGE SCALE GENOMIC DNA]</scope>
    <source>
        <strain evidence="2">cv. Nipponbare</strain>
    </source>
</reference>
<dbReference type="InParanoid" id="A0A0P0XKH6"/>
<dbReference type="EMBL" id="AP014965">
    <property type="protein sequence ID" value="BAT07148.1"/>
    <property type="molecule type" value="Genomic_DNA"/>
</dbReference>
<dbReference type="PaxDb" id="39947-A0A0P0XKH6"/>